<dbReference type="EMBL" id="QQBC01000005">
    <property type="protein sequence ID" value="RDI65869.1"/>
    <property type="molecule type" value="Genomic_DNA"/>
</dbReference>
<feature type="signal peptide" evidence="5">
    <location>
        <begin position="1"/>
        <end position="18"/>
    </location>
</feature>
<evidence type="ECO:0000256" key="3">
    <source>
        <dbReference type="ARBA" id="ARBA00022729"/>
    </source>
</evidence>
<accession>A0A370I566</accession>
<organism evidence="7 8">
    <name type="scientific">Nocardia pseudobrasiliensis</name>
    <dbReference type="NCBI Taxonomy" id="45979"/>
    <lineage>
        <taxon>Bacteria</taxon>
        <taxon>Bacillati</taxon>
        <taxon>Actinomycetota</taxon>
        <taxon>Actinomycetes</taxon>
        <taxon>Mycobacteriales</taxon>
        <taxon>Nocardiaceae</taxon>
        <taxon>Nocardia</taxon>
    </lineage>
</organism>
<dbReference type="GO" id="GO:1904680">
    <property type="term" value="F:peptide transmembrane transporter activity"/>
    <property type="evidence" value="ECO:0007669"/>
    <property type="project" value="TreeGrafter"/>
</dbReference>
<keyword evidence="8" id="KW-1185">Reference proteome</keyword>
<comment type="similarity">
    <text evidence="1">Belongs to the bacterial solute-binding protein 5 family.</text>
</comment>
<feature type="domain" description="Solute-binding protein family 5" evidence="6">
    <location>
        <begin position="80"/>
        <end position="437"/>
    </location>
</feature>
<dbReference type="PROSITE" id="PS51257">
    <property type="entry name" value="PROKAR_LIPOPROTEIN"/>
    <property type="match status" value="1"/>
</dbReference>
<dbReference type="Gene3D" id="3.10.105.10">
    <property type="entry name" value="Dipeptide-binding Protein, Domain 3"/>
    <property type="match status" value="1"/>
</dbReference>
<dbReference type="InterPro" id="IPR000914">
    <property type="entry name" value="SBP_5_dom"/>
</dbReference>
<dbReference type="CDD" id="cd08492">
    <property type="entry name" value="PBP2_NikA_DppA_OppA_like_15"/>
    <property type="match status" value="1"/>
</dbReference>
<dbReference type="RefSeq" id="WP_068000179.1">
    <property type="nucleotide sequence ID" value="NZ_QQBC01000005.1"/>
</dbReference>
<sequence>MKRPLALFGAVAATVSLAACGADTAGGESAGPPHSGGTLRYGLSQPPTCSDPAQSGTNQTLYVTRQIVDSLVDQDPASGEIRPWLADTWTVAPDARGFTFHLREGITFSDGTPLTADSVRKNFDAIVHTVGAAKAPLAASYLAGYTGTTVVDPQTARVEFATPNAQFLQAASTPQLGILSEADTAKSADDRCLGANIGSGPFTYAEYKQGASATLAKRTGYRWGSAVFANHGDAYLDRIAFTVIPESGVRTGSLSSGQLDAVSDALAQDVPQIEATGGKVLFYANPGLPFGLQPNVNRGPLRDAAVRGALRTAIDRKELVDTVLGPQFKTGTSALASTTPGYVDQSGQLGYDPDAAKRALDAAGWAPGPDGIRAKDGQRLSFGVMFSAVFAGNQAILELAQQQVRKVGIELRLEPVPQNEATARQNTRDFDSTYYNLTRADGDILRTTFGLDQRNLNGRGPIPPLDQALSGELATTDAAERAKLIGQAQRQVLDEGLWIPTVELSQSIGVANSVADVKFEASGRLQFHDTWLRGR</sequence>
<feature type="compositionally biased region" description="Polar residues" evidence="4">
    <location>
        <begin position="45"/>
        <end position="56"/>
    </location>
</feature>
<evidence type="ECO:0000256" key="2">
    <source>
        <dbReference type="ARBA" id="ARBA00022448"/>
    </source>
</evidence>
<dbReference type="GO" id="GO:0015833">
    <property type="term" value="P:peptide transport"/>
    <property type="evidence" value="ECO:0007669"/>
    <property type="project" value="TreeGrafter"/>
</dbReference>
<evidence type="ECO:0000259" key="6">
    <source>
        <dbReference type="Pfam" id="PF00496"/>
    </source>
</evidence>
<gene>
    <name evidence="7" type="ORF">DFR76_105187</name>
</gene>
<evidence type="ECO:0000256" key="4">
    <source>
        <dbReference type="SAM" id="MobiDB-lite"/>
    </source>
</evidence>
<dbReference type="GO" id="GO:0043190">
    <property type="term" value="C:ATP-binding cassette (ABC) transporter complex"/>
    <property type="evidence" value="ECO:0007669"/>
    <property type="project" value="InterPro"/>
</dbReference>
<evidence type="ECO:0000313" key="7">
    <source>
        <dbReference type="EMBL" id="RDI65869.1"/>
    </source>
</evidence>
<protein>
    <submittedName>
        <fullName evidence="7">Peptide/nickel transport system substrate-binding protein</fullName>
    </submittedName>
</protein>
<dbReference type="Proteomes" id="UP000254869">
    <property type="component" value="Unassembled WGS sequence"/>
</dbReference>
<feature type="chain" id="PRO_5038816897" evidence="5">
    <location>
        <begin position="19"/>
        <end position="535"/>
    </location>
</feature>
<name>A0A370I566_9NOCA</name>
<dbReference type="Gene3D" id="3.40.190.10">
    <property type="entry name" value="Periplasmic binding protein-like II"/>
    <property type="match status" value="1"/>
</dbReference>
<proteinExistence type="inferred from homology"/>
<evidence type="ECO:0000256" key="1">
    <source>
        <dbReference type="ARBA" id="ARBA00005695"/>
    </source>
</evidence>
<keyword evidence="2" id="KW-0813">Transport</keyword>
<dbReference type="AlphaFoldDB" id="A0A370I566"/>
<dbReference type="Pfam" id="PF00496">
    <property type="entry name" value="SBP_bac_5"/>
    <property type="match status" value="1"/>
</dbReference>
<evidence type="ECO:0000256" key="5">
    <source>
        <dbReference type="SAM" id="SignalP"/>
    </source>
</evidence>
<dbReference type="PANTHER" id="PTHR30290">
    <property type="entry name" value="PERIPLASMIC BINDING COMPONENT OF ABC TRANSPORTER"/>
    <property type="match status" value="1"/>
</dbReference>
<keyword evidence="3 5" id="KW-0732">Signal</keyword>
<dbReference type="GO" id="GO:0042597">
    <property type="term" value="C:periplasmic space"/>
    <property type="evidence" value="ECO:0007669"/>
    <property type="project" value="UniProtKB-ARBA"/>
</dbReference>
<dbReference type="STRING" id="1210086.GCA_001613105_04235"/>
<evidence type="ECO:0000313" key="8">
    <source>
        <dbReference type="Proteomes" id="UP000254869"/>
    </source>
</evidence>
<dbReference type="SUPFAM" id="SSF53850">
    <property type="entry name" value="Periplasmic binding protein-like II"/>
    <property type="match status" value="1"/>
</dbReference>
<feature type="region of interest" description="Disordered" evidence="4">
    <location>
        <begin position="24"/>
        <end position="56"/>
    </location>
</feature>
<dbReference type="InterPro" id="IPR030678">
    <property type="entry name" value="Peptide/Ni-bd"/>
</dbReference>
<dbReference type="PIRSF" id="PIRSF002741">
    <property type="entry name" value="MppA"/>
    <property type="match status" value="1"/>
</dbReference>
<dbReference type="PANTHER" id="PTHR30290:SF9">
    <property type="entry name" value="OLIGOPEPTIDE-BINDING PROTEIN APPA"/>
    <property type="match status" value="1"/>
</dbReference>
<dbReference type="InterPro" id="IPR039424">
    <property type="entry name" value="SBP_5"/>
</dbReference>
<comment type="caution">
    <text evidence="7">The sequence shown here is derived from an EMBL/GenBank/DDBJ whole genome shotgun (WGS) entry which is preliminary data.</text>
</comment>
<reference evidence="7 8" key="1">
    <citation type="submission" date="2018-07" db="EMBL/GenBank/DDBJ databases">
        <title>Genomic Encyclopedia of Type Strains, Phase IV (KMG-IV): sequencing the most valuable type-strain genomes for metagenomic binning, comparative biology and taxonomic classification.</title>
        <authorList>
            <person name="Goeker M."/>
        </authorList>
    </citation>
    <scope>NUCLEOTIDE SEQUENCE [LARGE SCALE GENOMIC DNA]</scope>
    <source>
        <strain evidence="7 8">DSM 44290</strain>
    </source>
</reference>